<sequence>MQSKGNEWAQSSPEEIESVFIFKSFIVAVQVLDKIPDPWLADNRETLRISGIQGQGSCQTAPKVQVEEGRFEINSTTKLSAIYYPTRLWNTDTEEPTRKSTGQPEAIIYGDCMSAKAEPKNFDGTGIFTAISLRGRTSPNSEGATRNFSTLHRIHWVQRPPPQQRITATGSLATGSQVWSTPPQYLGKSLDPAYLHPVLGLCIFHSEQQQPYQNSMHVLWAVDHKTPPPCRGLC</sequence>
<evidence type="ECO:0000313" key="1">
    <source>
        <dbReference type="EMBL" id="QBZ62401.1"/>
    </source>
</evidence>
<name>A0A4P7NJY6_PYROR</name>
<dbReference type="AlphaFoldDB" id="A0A4P7NJY6"/>
<gene>
    <name evidence="1" type="ORF">PoMZ_11281</name>
</gene>
<organism evidence="1 2">
    <name type="scientific">Pyricularia oryzae</name>
    <name type="common">Rice blast fungus</name>
    <name type="synonym">Magnaporthe oryzae</name>
    <dbReference type="NCBI Taxonomy" id="318829"/>
    <lineage>
        <taxon>Eukaryota</taxon>
        <taxon>Fungi</taxon>
        <taxon>Dikarya</taxon>
        <taxon>Ascomycota</taxon>
        <taxon>Pezizomycotina</taxon>
        <taxon>Sordariomycetes</taxon>
        <taxon>Sordariomycetidae</taxon>
        <taxon>Magnaporthales</taxon>
        <taxon>Pyriculariaceae</taxon>
        <taxon>Pyricularia</taxon>
    </lineage>
</organism>
<reference evidence="1 2" key="1">
    <citation type="journal article" date="2019" name="Mol. Biol. Evol.">
        <title>Blast fungal genomes show frequent chromosomal changes, gene gains and losses, and effector gene turnover.</title>
        <authorList>
            <person name="Gomez Luciano L.B."/>
            <person name="Jason Tsai I."/>
            <person name="Chuma I."/>
            <person name="Tosa Y."/>
            <person name="Chen Y.H."/>
            <person name="Li J.Y."/>
            <person name="Li M.Y."/>
            <person name="Jade Lu M.Y."/>
            <person name="Nakayashiki H."/>
            <person name="Li W.H."/>
        </authorList>
    </citation>
    <scope>NUCLEOTIDE SEQUENCE [LARGE SCALE GENOMIC DNA]</scope>
    <source>
        <strain evidence="1">MZ5-1-6</strain>
    </source>
</reference>
<dbReference type="EMBL" id="CP034208">
    <property type="protein sequence ID" value="QBZ62401.1"/>
    <property type="molecule type" value="Genomic_DNA"/>
</dbReference>
<evidence type="ECO:0000313" key="2">
    <source>
        <dbReference type="Proteomes" id="UP000294847"/>
    </source>
</evidence>
<protein>
    <submittedName>
        <fullName evidence="1">Uncharacterized protein</fullName>
    </submittedName>
</protein>
<accession>A0A4P7NJY6</accession>
<proteinExistence type="predicted"/>
<dbReference type="Proteomes" id="UP000294847">
    <property type="component" value="Chromosome 5"/>
</dbReference>